<dbReference type="PANTHER" id="PTHR40661:SF3">
    <property type="entry name" value="FELS-1 PROPHAGE TRANSCRIPTIONAL REGULATOR"/>
    <property type="match status" value="1"/>
</dbReference>
<dbReference type="KEGG" id="slac:SKTS_13320"/>
<keyword evidence="1" id="KW-0645">Protease</keyword>
<dbReference type="Proteomes" id="UP000502260">
    <property type="component" value="Chromosome"/>
</dbReference>
<dbReference type="EMBL" id="AP022853">
    <property type="protein sequence ID" value="BCB26446.1"/>
    <property type="molecule type" value="Genomic_DNA"/>
</dbReference>
<protein>
    <submittedName>
        <fullName evidence="7">Repressor</fullName>
    </submittedName>
</protein>
<dbReference type="PROSITE" id="PS50943">
    <property type="entry name" value="HTH_CROC1"/>
    <property type="match status" value="1"/>
</dbReference>
<reference evidence="8" key="1">
    <citation type="submission" date="2020-03" db="EMBL/GenBank/DDBJ databases">
        <title>Complete genome sequence of sulfur-oxidizing bacterium skT11.</title>
        <authorList>
            <person name="Kanda M."/>
            <person name="Kojima H."/>
            <person name="Fukui M."/>
        </authorList>
    </citation>
    <scope>NUCLEOTIDE SEQUENCE [LARGE SCALE GENOMIC DNA]</scope>
    <source>
        <strain evidence="8">skT11</strain>
    </source>
</reference>
<keyword evidence="5" id="KW-0804">Transcription</keyword>
<dbReference type="CDD" id="cd00093">
    <property type="entry name" value="HTH_XRE"/>
    <property type="match status" value="1"/>
</dbReference>
<dbReference type="SMART" id="SM00530">
    <property type="entry name" value="HTH_XRE"/>
    <property type="match status" value="1"/>
</dbReference>
<keyword evidence="8" id="KW-1185">Reference proteome</keyword>
<dbReference type="GO" id="GO:0004252">
    <property type="term" value="F:serine-type endopeptidase activity"/>
    <property type="evidence" value="ECO:0007669"/>
    <property type="project" value="InterPro"/>
</dbReference>
<sequence length="246" mass="26519">MDLKHEISVRFKLARESLSLSPPELARTIGSAAQTIRDYEDGKSIPGGAAVAGMANLGIDANWLLTGEGEMRRSSAPYTAHKSNGPIVTGSGDFAGVKAQDIHSALPGEFVLVPRYDVAGSMGNGALIHSEQIVDHLAFKADWVRLELGANPKNLVLISAVGDSMEPTLRPGDLLLVDRSENGVKQDAIYAIALDGELRIKRVQRLFDGRLIIRSDNPGYQPEEIAPSITDTVNIIGRVVWAGRRM</sequence>
<evidence type="ECO:0000313" key="8">
    <source>
        <dbReference type="Proteomes" id="UP000502260"/>
    </source>
</evidence>
<dbReference type="CDD" id="cd06529">
    <property type="entry name" value="S24_LexA-like"/>
    <property type="match status" value="1"/>
</dbReference>
<dbReference type="InterPro" id="IPR010982">
    <property type="entry name" value="Lambda_DNA-bd_dom_sf"/>
</dbReference>
<evidence type="ECO:0000259" key="6">
    <source>
        <dbReference type="PROSITE" id="PS50943"/>
    </source>
</evidence>
<dbReference type="InterPro" id="IPR001387">
    <property type="entry name" value="Cro/C1-type_HTH"/>
</dbReference>
<dbReference type="SUPFAM" id="SSF51306">
    <property type="entry name" value="LexA/Signal peptidase"/>
    <property type="match status" value="1"/>
</dbReference>
<dbReference type="PROSITE" id="PS00501">
    <property type="entry name" value="SPASE_I_1"/>
    <property type="match status" value="1"/>
</dbReference>
<evidence type="ECO:0000256" key="2">
    <source>
        <dbReference type="ARBA" id="ARBA00022801"/>
    </source>
</evidence>
<dbReference type="InterPro" id="IPR036286">
    <property type="entry name" value="LexA/Signal_pep-like_sf"/>
</dbReference>
<dbReference type="Gene3D" id="2.10.109.10">
    <property type="entry name" value="Umud Fragment, subunit A"/>
    <property type="match status" value="1"/>
</dbReference>
<evidence type="ECO:0000256" key="1">
    <source>
        <dbReference type="ARBA" id="ARBA00022670"/>
    </source>
</evidence>
<dbReference type="SUPFAM" id="SSF47413">
    <property type="entry name" value="lambda repressor-like DNA-binding domains"/>
    <property type="match status" value="1"/>
</dbReference>
<dbReference type="Pfam" id="PF00717">
    <property type="entry name" value="Peptidase_S24"/>
    <property type="match status" value="1"/>
</dbReference>
<name>A0A6F8VBR1_9PROT</name>
<dbReference type="Gene3D" id="1.10.260.40">
    <property type="entry name" value="lambda repressor-like DNA-binding domains"/>
    <property type="match status" value="1"/>
</dbReference>
<dbReference type="InterPro" id="IPR039418">
    <property type="entry name" value="LexA-like"/>
</dbReference>
<proteinExistence type="predicted"/>
<dbReference type="AlphaFoldDB" id="A0A6F8VBR1"/>
<dbReference type="PANTHER" id="PTHR40661">
    <property type="match status" value="1"/>
</dbReference>
<dbReference type="InterPro" id="IPR019756">
    <property type="entry name" value="Pept_S26A_signal_pept_1_Ser-AS"/>
</dbReference>
<keyword evidence="4" id="KW-0238">DNA-binding</keyword>
<dbReference type="GO" id="GO:0016020">
    <property type="term" value="C:membrane"/>
    <property type="evidence" value="ECO:0007669"/>
    <property type="project" value="InterPro"/>
</dbReference>
<evidence type="ECO:0000313" key="7">
    <source>
        <dbReference type="EMBL" id="BCB26446.1"/>
    </source>
</evidence>
<evidence type="ECO:0000256" key="4">
    <source>
        <dbReference type="ARBA" id="ARBA00023125"/>
    </source>
</evidence>
<evidence type="ECO:0000256" key="5">
    <source>
        <dbReference type="ARBA" id="ARBA00023163"/>
    </source>
</evidence>
<accession>A0A6F8VBR1</accession>
<organism evidence="7 8">
    <name type="scientific">Sulfurimicrobium lacus</name>
    <dbReference type="NCBI Taxonomy" id="2715678"/>
    <lineage>
        <taxon>Bacteria</taxon>
        <taxon>Pseudomonadati</taxon>
        <taxon>Pseudomonadota</taxon>
        <taxon>Betaproteobacteria</taxon>
        <taxon>Nitrosomonadales</taxon>
        <taxon>Sulfuricellaceae</taxon>
        <taxon>Sulfurimicrobium</taxon>
    </lineage>
</organism>
<gene>
    <name evidence="7" type="ORF">SKTS_13320</name>
</gene>
<keyword evidence="2" id="KW-0378">Hydrolase</keyword>
<dbReference type="RefSeq" id="WP_173062163.1">
    <property type="nucleotide sequence ID" value="NZ_AP022853.1"/>
</dbReference>
<feature type="domain" description="HTH cro/C1-type" evidence="6">
    <location>
        <begin position="11"/>
        <end position="64"/>
    </location>
</feature>
<dbReference type="GO" id="GO:0003677">
    <property type="term" value="F:DNA binding"/>
    <property type="evidence" value="ECO:0007669"/>
    <property type="project" value="UniProtKB-KW"/>
</dbReference>
<dbReference type="GO" id="GO:0006508">
    <property type="term" value="P:proteolysis"/>
    <property type="evidence" value="ECO:0007669"/>
    <property type="project" value="UniProtKB-KW"/>
</dbReference>
<keyword evidence="3" id="KW-0805">Transcription regulation</keyword>
<evidence type="ECO:0000256" key="3">
    <source>
        <dbReference type="ARBA" id="ARBA00023015"/>
    </source>
</evidence>
<dbReference type="InterPro" id="IPR015927">
    <property type="entry name" value="Peptidase_S24_S26A/B/C"/>
</dbReference>